<dbReference type="InterPro" id="IPR005797">
    <property type="entry name" value="Cyt_b/b6_N"/>
</dbReference>
<dbReference type="GO" id="GO:0008121">
    <property type="term" value="F:quinol-cytochrome-c reductase activity"/>
    <property type="evidence" value="ECO:0007669"/>
    <property type="project" value="TreeGrafter"/>
</dbReference>
<dbReference type="GO" id="GO:0006122">
    <property type="term" value="P:mitochondrial electron transport, ubiquinol to cytochrome c"/>
    <property type="evidence" value="ECO:0007669"/>
    <property type="project" value="TreeGrafter"/>
</dbReference>
<proteinExistence type="predicted"/>
<name>A0AAE1V5I8_9SOLA</name>
<dbReference type="Pfam" id="PF00033">
    <property type="entry name" value="Cytochrome_B"/>
    <property type="match status" value="1"/>
</dbReference>
<evidence type="ECO:0000313" key="2">
    <source>
        <dbReference type="EMBL" id="KAK4356167.1"/>
    </source>
</evidence>
<dbReference type="GO" id="GO:0016020">
    <property type="term" value="C:membrane"/>
    <property type="evidence" value="ECO:0007669"/>
    <property type="project" value="InterPro"/>
</dbReference>
<dbReference type="GO" id="GO:0005739">
    <property type="term" value="C:mitochondrion"/>
    <property type="evidence" value="ECO:0007669"/>
    <property type="project" value="GOC"/>
</dbReference>
<gene>
    <name evidence="2" type="ORF">RND71_025138</name>
</gene>
<dbReference type="PANTHER" id="PTHR19271:SF16">
    <property type="entry name" value="CYTOCHROME B"/>
    <property type="match status" value="1"/>
</dbReference>
<dbReference type="EMBL" id="JAVYJV010000013">
    <property type="protein sequence ID" value="KAK4356167.1"/>
    <property type="molecule type" value="Genomic_DNA"/>
</dbReference>
<reference evidence="2" key="1">
    <citation type="submission" date="2023-12" db="EMBL/GenBank/DDBJ databases">
        <title>Genome assembly of Anisodus tanguticus.</title>
        <authorList>
            <person name="Wang Y.-J."/>
        </authorList>
    </citation>
    <scope>NUCLEOTIDE SEQUENCE</scope>
    <source>
        <strain evidence="2">KB-2021</strain>
        <tissue evidence="2">Leaf</tissue>
    </source>
</reference>
<dbReference type="PANTHER" id="PTHR19271">
    <property type="entry name" value="CYTOCHROME B"/>
    <property type="match status" value="1"/>
</dbReference>
<keyword evidence="3" id="KW-1185">Reference proteome</keyword>
<dbReference type="GO" id="GO:0016491">
    <property type="term" value="F:oxidoreductase activity"/>
    <property type="evidence" value="ECO:0007669"/>
    <property type="project" value="InterPro"/>
</dbReference>
<feature type="domain" description="Cytochrome b/b6 N-terminal region profile" evidence="1">
    <location>
        <begin position="1"/>
        <end position="38"/>
    </location>
</feature>
<dbReference type="AlphaFoldDB" id="A0AAE1V5I8"/>
<evidence type="ECO:0000313" key="3">
    <source>
        <dbReference type="Proteomes" id="UP001291623"/>
    </source>
</evidence>
<dbReference type="Proteomes" id="UP001291623">
    <property type="component" value="Unassembled WGS sequence"/>
</dbReference>
<dbReference type="InterPro" id="IPR027387">
    <property type="entry name" value="Cytb/b6-like_sf"/>
</dbReference>
<evidence type="ECO:0000259" key="1">
    <source>
        <dbReference type="Pfam" id="PF00033"/>
    </source>
</evidence>
<dbReference type="Gene3D" id="1.20.810.10">
    <property type="entry name" value="Cytochrome Bc1 Complex, Chain C"/>
    <property type="match status" value="1"/>
</dbReference>
<sequence length="126" mass="14202">MHYTSHVDVAFSSVEHIMRDVEGGWLLCYMHANGASMCCKSLETLEGVLALRQNQVRMRVDSGSSPLNGGWRDGVVYSGARKQLTWMRNGHRMLGANPSTHQVLYSRYGKDIDMRDLLLESTPRCV</sequence>
<accession>A0AAE1V5I8</accession>
<dbReference type="InterPro" id="IPR016174">
    <property type="entry name" value="Di-haem_cyt_TM"/>
</dbReference>
<comment type="caution">
    <text evidence="2">The sequence shown here is derived from an EMBL/GenBank/DDBJ whole genome shotgun (WGS) entry which is preliminary data.</text>
</comment>
<protein>
    <recommendedName>
        <fullName evidence="1">Cytochrome b/b6 N-terminal region profile domain-containing protein</fullName>
    </recommendedName>
</protein>
<organism evidence="2 3">
    <name type="scientific">Anisodus tanguticus</name>
    <dbReference type="NCBI Taxonomy" id="243964"/>
    <lineage>
        <taxon>Eukaryota</taxon>
        <taxon>Viridiplantae</taxon>
        <taxon>Streptophyta</taxon>
        <taxon>Embryophyta</taxon>
        <taxon>Tracheophyta</taxon>
        <taxon>Spermatophyta</taxon>
        <taxon>Magnoliopsida</taxon>
        <taxon>eudicotyledons</taxon>
        <taxon>Gunneridae</taxon>
        <taxon>Pentapetalae</taxon>
        <taxon>asterids</taxon>
        <taxon>lamiids</taxon>
        <taxon>Solanales</taxon>
        <taxon>Solanaceae</taxon>
        <taxon>Solanoideae</taxon>
        <taxon>Hyoscyameae</taxon>
        <taxon>Anisodus</taxon>
    </lineage>
</organism>
<dbReference type="SUPFAM" id="SSF81342">
    <property type="entry name" value="Transmembrane di-heme cytochromes"/>
    <property type="match status" value="1"/>
</dbReference>